<dbReference type="CDD" id="cd14275">
    <property type="entry name" value="UBA_EF-Ts"/>
    <property type="match status" value="1"/>
</dbReference>
<dbReference type="PROSITE" id="PS01126">
    <property type="entry name" value="EF_TS_1"/>
    <property type="match status" value="1"/>
</dbReference>
<dbReference type="InterPro" id="IPR036402">
    <property type="entry name" value="EF-Ts_dimer_sf"/>
</dbReference>
<evidence type="ECO:0000259" key="8">
    <source>
        <dbReference type="Pfam" id="PF00889"/>
    </source>
</evidence>
<dbReference type="GO" id="GO:0003746">
    <property type="term" value="F:translation elongation factor activity"/>
    <property type="evidence" value="ECO:0007669"/>
    <property type="project" value="UniProtKB-UniRule"/>
</dbReference>
<evidence type="ECO:0000256" key="4">
    <source>
        <dbReference type="ARBA" id="ARBA00022917"/>
    </source>
</evidence>
<dbReference type="EMBL" id="JAPNKE010000002">
    <property type="protein sequence ID" value="MCY1011958.1"/>
    <property type="molecule type" value="Genomic_DNA"/>
</dbReference>
<dbReference type="InterPro" id="IPR014039">
    <property type="entry name" value="Transl_elong_EFTs/EF1B_dimer"/>
</dbReference>
<keyword evidence="5" id="KW-0963">Cytoplasm</keyword>
<evidence type="ECO:0000313" key="9">
    <source>
        <dbReference type="EMBL" id="MCY1011958.1"/>
    </source>
</evidence>
<dbReference type="RefSeq" id="WP_267775280.1">
    <property type="nucleotide sequence ID" value="NZ_JAPNKE010000002.1"/>
</dbReference>
<dbReference type="Pfam" id="PF00889">
    <property type="entry name" value="EF_TS"/>
    <property type="match status" value="1"/>
</dbReference>
<dbReference type="PANTHER" id="PTHR11741">
    <property type="entry name" value="ELONGATION FACTOR TS"/>
    <property type="match status" value="1"/>
</dbReference>
<dbReference type="PANTHER" id="PTHR11741:SF0">
    <property type="entry name" value="ELONGATION FACTOR TS, MITOCHONDRIAL"/>
    <property type="match status" value="1"/>
</dbReference>
<dbReference type="SUPFAM" id="SSF54713">
    <property type="entry name" value="Elongation factor Ts (EF-Ts), dimerisation domain"/>
    <property type="match status" value="1"/>
</dbReference>
<evidence type="ECO:0000256" key="6">
    <source>
        <dbReference type="RuleBase" id="RU000642"/>
    </source>
</evidence>
<dbReference type="NCBIfam" id="TIGR00116">
    <property type="entry name" value="tsf"/>
    <property type="match status" value="2"/>
</dbReference>
<dbReference type="InterPro" id="IPR018101">
    <property type="entry name" value="Transl_elong_Ts_CS"/>
</dbReference>
<reference evidence="9" key="1">
    <citation type="submission" date="2022-11" db="EMBL/GenBank/DDBJ databases">
        <title>Minimal conservation of predation-associated metabolite biosynthetic gene clusters underscores biosynthetic potential of Myxococcota including descriptions for ten novel species: Archangium lansinium sp. nov., Myxococcus landrumus sp. nov., Nannocystis bai.</title>
        <authorList>
            <person name="Ahearne A."/>
            <person name="Stevens C."/>
            <person name="Phillips K."/>
        </authorList>
    </citation>
    <scope>NUCLEOTIDE SEQUENCE</scope>
    <source>
        <strain evidence="9">Na p29</strain>
    </source>
</reference>
<name>A0A9X3F5H4_9BACT</name>
<evidence type="ECO:0000256" key="1">
    <source>
        <dbReference type="ARBA" id="ARBA00005532"/>
    </source>
</evidence>
<gene>
    <name evidence="5 9" type="primary">tsf</name>
    <name evidence="9" type="ORF">OV079_41730</name>
</gene>
<evidence type="ECO:0000256" key="5">
    <source>
        <dbReference type="HAMAP-Rule" id="MF_00050"/>
    </source>
</evidence>
<evidence type="ECO:0000313" key="10">
    <source>
        <dbReference type="Proteomes" id="UP001150924"/>
    </source>
</evidence>
<comment type="subcellular location">
    <subcellularLocation>
        <location evidence="5 7">Cytoplasm</location>
    </subcellularLocation>
</comment>
<dbReference type="FunFam" id="1.10.8.10:FF:000001">
    <property type="entry name" value="Elongation factor Ts"/>
    <property type="match status" value="1"/>
</dbReference>
<feature type="region of interest" description="Involved in Mg(2+) ion dislocation from EF-Tu" evidence="5">
    <location>
        <begin position="82"/>
        <end position="85"/>
    </location>
</feature>
<dbReference type="GO" id="GO:0005737">
    <property type="term" value="C:cytoplasm"/>
    <property type="evidence" value="ECO:0007669"/>
    <property type="project" value="UniProtKB-SubCell"/>
</dbReference>
<protein>
    <recommendedName>
        <fullName evidence="2 5">Elongation factor Ts</fullName>
        <shortName evidence="5">EF-Ts</shortName>
    </recommendedName>
</protein>
<dbReference type="InterPro" id="IPR009060">
    <property type="entry name" value="UBA-like_sf"/>
</dbReference>
<comment type="caution">
    <text evidence="9">The sequence shown here is derived from an EMBL/GenBank/DDBJ whole genome shotgun (WGS) entry which is preliminary data.</text>
</comment>
<comment type="function">
    <text evidence="5 6">Associates with the EF-Tu.GDP complex and induces the exchange of GDP to GTP. It remains bound to the aminoacyl-tRNA.EF-Tu.GTP complex up to the GTP hydrolysis stage on the ribosome.</text>
</comment>
<dbReference type="InterPro" id="IPR001816">
    <property type="entry name" value="Transl_elong_EFTs/EF1B"/>
</dbReference>
<keyword evidence="3 5" id="KW-0251">Elongation factor</keyword>
<dbReference type="Gene3D" id="1.10.286.20">
    <property type="match status" value="1"/>
</dbReference>
<dbReference type="PROSITE" id="PS01127">
    <property type="entry name" value="EF_TS_2"/>
    <property type="match status" value="1"/>
</dbReference>
<evidence type="ECO:0000256" key="3">
    <source>
        <dbReference type="ARBA" id="ARBA00022768"/>
    </source>
</evidence>
<dbReference type="HAMAP" id="MF_00050">
    <property type="entry name" value="EF_Ts"/>
    <property type="match status" value="1"/>
</dbReference>
<dbReference type="Gene3D" id="1.10.8.10">
    <property type="entry name" value="DNA helicase RuvA subunit, C-terminal domain"/>
    <property type="match status" value="1"/>
</dbReference>
<sequence length="217" mass="24121">MATITSDMIKDLRERTGAGLMDCKKALTEVDADMEKAVEYLRKKGIAGAAKKAGRIATEGAVTSYIHMNNRVGVLLEVNCETDFVAKTADFQAFCADVAMQIAAMNPVCVRREEMDTSKVESERALLREKALAEGKPEKIVDKIVDGQVGKFYSEHVLLEQKFVKDDKKTIELLQQELVAKLGENIKIRRFTRYELGEGLEKKSEDFAAEVAAQIKA</sequence>
<keyword evidence="10" id="KW-1185">Reference proteome</keyword>
<proteinExistence type="inferred from homology"/>
<comment type="similarity">
    <text evidence="1 5 6">Belongs to the EF-Ts family.</text>
</comment>
<accession>A0A9X3F5H4</accession>
<evidence type="ECO:0000256" key="7">
    <source>
        <dbReference type="RuleBase" id="RU000643"/>
    </source>
</evidence>
<dbReference type="Gene3D" id="3.30.479.20">
    <property type="entry name" value="Elongation factor Ts, dimerisation domain"/>
    <property type="match status" value="1"/>
</dbReference>
<dbReference type="AlphaFoldDB" id="A0A9X3F5H4"/>
<dbReference type="SUPFAM" id="SSF46934">
    <property type="entry name" value="UBA-like"/>
    <property type="match status" value="1"/>
</dbReference>
<keyword evidence="4 5" id="KW-0648">Protein biosynthesis</keyword>
<evidence type="ECO:0000256" key="2">
    <source>
        <dbReference type="ARBA" id="ARBA00016956"/>
    </source>
</evidence>
<dbReference type="Proteomes" id="UP001150924">
    <property type="component" value="Unassembled WGS sequence"/>
</dbReference>
<feature type="domain" description="Translation elongation factor EFTs/EF1B dimerisation" evidence="8">
    <location>
        <begin position="53"/>
        <end position="198"/>
    </location>
</feature>
<organism evidence="9 10">
    <name type="scientific">Nannocystis pusilla</name>
    <dbReference type="NCBI Taxonomy" id="889268"/>
    <lineage>
        <taxon>Bacteria</taxon>
        <taxon>Pseudomonadati</taxon>
        <taxon>Myxococcota</taxon>
        <taxon>Polyangia</taxon>
        <taxon>Nannocystales</taxon>
        <taxon>Nannocystaceae</taxon>
        <taxon>Nannocystis</taxon>
    </lineage>
</organism>